<protein>
    <recommendedName>
        <fullName evidence="3">beta-N-acetylhexosaminidase</fullName>
        <ecNumber evidence="3">3.2.1.52</ecNumber>
    </recommendedName>
</protein>
<gene>
    <name evidence="11" type="primary">NAG2</name>
    <name evidence="11" type="ORF">EHS25_000422</name>
</gene>
<dbReference type="InterPro" id="IPR029018">
    <property type="entry name" value="Hex-like_dom2"/>
</dbReference>
<evidence type="ECO:0000256" key="7">
    <source>
        <dbReference type="ARBA" id="ARBA00023295"/>
    </source>
</evidence>
<dbReference type="EMBL" id="RSCD01000001">
    <property type="protein sequence ID" value="RSH95335.1"/>
    <property type="molecule type" value="Genomic_DNA"/>
</dbReference>
<feature type="domain" description="Glycoside hydrolase family 20 catalytic" evidence="9">
    <location>
        <begin position="245"/>
        <end position="267"/>
    </location>
</feature>
<dbReference type="InterPro" id="IPR025705">
    <property type="entry name" value="Beta_hexosaminidase_sua/sub"/>
</dbReference>
<keyword evidence="12" id="KW-1185">Reference proteome</keyword>
<keyword evidence="6" id="KW-0325">Glycoprotein</keyword>
<dbReference type="InterPro" id="IPR017853">
    <property type="entry name" value="GH"/>
</dbReference>
<feature type="domain" description="Glycoside hydrolase family 20 catalytic" evidence="9">
    <location>
        <begin position="270"/>
        <end position="540"/>
    </location>
</feature>
<dbReference type="Pfam" id="PF00728">
    <property type="entry name" value="Glyco_hydro_20"/>
    <property type="match status" value="2"/>
</dbReference>
<evidence type="ECO:0000256" key="6">
    <source>
        <dbReference type="ARBA" id="ARBA00023180"/>
    </source>
</evidence>
<dbReference type="Pfam" id="PF14845">
    <property type="entry name" value="Glycohydro_20b2"/>
    <property type="match status" value="1"/>
</dbReference>
<dbReference type="SUPFAM" id="SSF51445">
    <property type="entry name" value="(Trans)glycosidases"/>
    <property type="match status" value="1"/>
</dbReference>
<keyword evidence="4" id="KW-0732">Signal</keyword>
<dbReference type="GO" id="GO:0005975">
    <property type="term" value="P:carbohydrate metabolic process"/>
    <property type="evidence" value="ECO:0007669"/>
    <property type="project" value="InterPro"/>
</dbReference>
<name>A0A427YWE0_9TREE</name>
<dbReference type="PANTHER" id="PTHR22600:SF26">
    <property type="entry name" value="BETA-N-ACETYLHEXOSAMINIDASE"/>
    <property type="match status" value="1"/>
</dbReference>
<dbReference type="Gene3D" id="3.20.20.80">
    <property type="entry name" value="Glycosidases"/>
    <property type="match status" value="1"/>
</dbReference>
<evidence type="ECO:0000256" key="1">
    <source>
        <dbReference type="ARBA" id="ARBA00001231"/>
    </source>
</evidence>
<evidence type="ECO:0000256" key="2">
    <source>
        <dbReference type="ARBA" id="ARBA00006285"/>
    </source>
</evidence>
<dbReference type="GO" id="GO:0030203">
    <property type="term" value="P:glycosaminoglycan metabolic process"/>
    <property type="evidence" value="ECO:0007669"/>
    <property type="project" value="TreeGrafter"/>
</dbReference>
<dbReference type="GO" id="GO:0016020">
    <property type="term" value="C:membrane"/>
    <property type="evidence" value="ECO:0007669"/>
    <property type="project" value="TreeGrafter"/>
</dbReference>
<dbReference type="PRINTS" id="PR00738">
    <property type="entry name" value="GLHYDRLASE20"/>
</dbReference>
<dbReference type="Proteomes" id="UP000279259">
    <property type="component" value="Unassembled WGS sequence"/>
</dbReference>
<dbReference type="OrthoDB" id="428480at2759"/>
<accession>A0A427YWE0</accession>
<dbReference type="InterPro" id="IPR029019">
    <property type="entry name" value="HEX_eukaryotic_N"/>
</dbReference>
<organism evidence="11 12">
    <name type="scientific">Saitozyma podzolica</name>
    <dbReference type="NCBI Taxonomy" id="1890683"/>
    <lineage>
        <taxon>Eukaryota</taxon>
        <taxon>Fungi</taxon>
        <taxon>Dikarya</taxon>
        <taxon>Basidiomycota</taxon>
        <taxon>Agaricomycotina</taxon>
        <taxon>Tremellomycetes</taxon>
        <taxon>Tremellales</taxon>
        <taxon>Trimorphomycetaceae</taxon>
        <taxon>Saitozyma</taxon>
    </lineage>
</organism>
<comment type="caution">
    <text evidence="11">The sequence shown here is derived from an EMBL/GenBank/DDBJ whole genome shotgun (WGS) entry which is preliminary data.</text>
</comment>
<dbReference type="PANTHER" id="PTHR22600">
    <property type="entry name" value="BETA-HEXOSAMINIDASE"/>
    <property type="match status" value="1"/>
</dbReference>
<keyword evidence="7" id="KW-0326">Glycosidase</keyword>
<dbReference type="InterPro" id="IPR015883">
    <property type="entry name" value="Glyco_hydro_20_cat"/>
</dbReference>
<dbReference type="EC" id="3.2.1.52" evidence="3"/>
<dbReference type="Gene3D" id="3.30.379.10">
    <property type="entry name" value="Chitobiase/beta-hexosaminidase domain 2-like"/>
    <property type="match status" value="1"/>
</dbReference>
<evidence type="ECO:0000313" key="11">
    <source>
        <dbReference type="EMBL" id="RSH95335.1"/>
    </source>
</evidence>
<comment type="similarity">
    <text evidence="2">Belongs to the glycosyl hydrolase 20 family.</text>
</comment>
<evidence type="ECO:0000256" key="5">
    <source>
        <dbReference type="ARBA" id="ARBA00022801"/>
    </source>
</evidence>
<reference evidence="11 12" key="1">
    <citation type="submission" date="2018-11" db="EMBL/GenBank/DDBJ databases">
        <title>Genome sequence of Saitozyma podzolica DSM 27192.</title>
        <authorList>
            <person name="Aliyu H."/>
            <person name="Gorte O."/>
            <person name="Ochsenreither K."/>
        </authorList>
    </citation>
    <scope>NUCLEOTIDE SEQUENCE [LARGE SCALE GENOMIC DNA]</scope>
    <source>
        <strain evidence="11 12">DSM 27192</strain>
    </source>
</reference>
<dbReference type="AlphaFoldDB" id="A0A427YWE0"/>
<dbReference type="SUPFAM" id="SSF55545">
    <property type="entry name" value="beta-N-acetylhexosaminidase-like domain"/>
    <property type="match status" value="1"/>
</dbReference>
<dbReference type="FunFam" id="3.20.20.80:FF:000063">
    <property type="entry name" value="Beta-hexosaminidase"/>
    <property type="match status" value="1"/>
</dbReference>
<evidence type="ECO:0000313" key="12">
    <source>
        <dbReference type="Proteomes" id="UP000279259"/>
    </source>
</evidence>
<dbReference type="GO" id="GO:0004563">
    <property type="term" value="F:beta-N-acetylhexosaminidase activity"/>
    <property type="evidence" value="ECO:0007669"/>
    <property type="project" value="UniProtKB-EC"/>
</dbReference>
<evidence type="ECO:0000259" key="10">
    <source>
        <dbReference type="Pfam" id="PF14845"/>
    </source>
</evidence>
<dbReference type="STRING" id="1890683.A0A427YWE0"/>
<feature type="active site" description="Proton donor" evidence="8">
    <location>
        <position position="365"/>
    </location>
</feature>
<comment type="catalytic activity">
    <reaction evidence="1">
        <text>Hydrolysis of terminal non-reducing N-acetyl-D-hexosamine residues in N-acetyl-beta-D-hexosaminides.</text>
        <dbReference type="EC" id="3.2.1.52"/>
    </reaction>
</comment>
<proteinExistence type="inferred from homology"/>
<evidence type="ECO:0000259" key="9">
    <source>
        <dbReference type="Pfam" id="PF00728"/>
    </source>
</evidence>
<feature type="domain" description="Beta-hexosaminidase eukaryotic type N-terminal" evidence="10">
    <location>
        <begin position="160"/>
        <end position="192"/>
    </location>
</feature>
<evidence type="ECO:0000256" key="3">
    <source>
        <dbReference type="ARBA" id="ARBA00012663"/>
    </source>
</evidence>
<sequence>MAAKLDTRAPPLRPTRAIRAILTMLAHSPFTTLSLLLPLLAYSASLVLGNGETPVCLSPGFRILLDEHTAGLPLPHDLKAAVKRTEMALKDHGHAYLSPTAGREFFSKRKDNSTEDLAACEHVLTALHLALDPNVLGGAKAIPSILSSAVAPAESRPELEAYRLSVPLDGPATISAKTALGLFRGLTTFEQLWYSVPISHPSEHGSSGTSYTVLSRPDSLAASQQLPLGSSGSQGPAKTSTLPPQMLDAMAMVKLNVFHWHITDSNSPHQKYSEDEVRMIVQYAGERGIDVVLEIDTPGHTAIVAESHPDLVACYERTPFNTYAHQPPAGQLRFADPRVADFVSGVFTASAGLSGSRYFSTGGDELNVACMMEDEPTTELLDRNGWTLDEALDDFTRKTHATLIGLGKTPLVWQEMVLDHGPMWSLSRDTIVDIWKDSRDARAVLDRGYKIVHAPADYFYLDCGQGGWIAKEGGGNSWCDPFKSWARMYSFNPYENVDEAQKELVIGGQASLWAEQTDETNFETVMWPRAAAVAELFWTGSSGGRFPRSSVEALPRMHDIRYRMVESGVRAVPLQPYWCALRPGACVEGK</sequence>
<keyword evidence="5" id="KW-0378">Hydrolase</keyword>
<evidence type="ECO:0000256" key="8">
    <source>
        <dbReference type="PIRSR" id="PIRSR625705-1"/>
    </source>
</evidence>
<evidence type="ECO:0000256" key="4">
    <source>
        <dbReference type="ARBA" id="ARBA00022729"/>
    </source>
</evidence>